<dbReference type="SUPFAM" id="SSF51445">
    <property type="entry name" value="(Trans)glycosidases"/>
    <property type="match status" value="1"/>
</dbReference>
<protein>
    <submittedName>
        <fullName evidence="4">Endoglucanase</fullName>
    </submittedName>
</protein>
<evidence type="ECO:0000313" key="4">
    <source>
        <dbReference type="EMBL" id="EKC60855.1"/>
    </source>
</evidence>
<keyword evidence="1" id="KW-0378">Hydrolase</keyword>
<dbReference type="InterPro" id="IPR001547">
    <property type="entry name" value="Glyco_hydro_5"/>
</dbReference>
<feature type="domain" description="Glycoside hydrolase family 5" evidence="3">
    <location>
        <begin position="74"/>
        <end position="133"/>
    </location>
</feature>
<evidence type="ECO:0000259" key="3">
    <source>
        <dbReference type="Pfam" id="PF00150"/>
    </source>
</evidence>
<name>K1T3S0_9ZZZZ</name>
<dbReference type="EMBL" id="AJWZ01006056">
    <property type="protein sequence ID" value="EKC60855.1"/>
    <property type="molecule type" value="Genomic_DNA"/>
</dbReference>
<keyword evidence="2" id="KW-0326">Glycosidase</keyword>
<reference evidence="4" key="1">
    <citation type="journal article" date="2013" name="Environ. Microbiol.">
        <title>Microbiota from the distal guts of lean and obese adolescents exhibit partial functional redundancy besides clear differences in community structure.</title>
        <authorList>
            <person name="Ferrer M."/>
            <person name="Ruiz A."/>
            <person name="Lanza F."/>
            <person name="Haange S.B."/>
            <person name="Oberbach A."/>
            <person name="Till H."/>
            <person name="Bargiela R."/>
            <person name="Campoy C."/>
            <person name="Segura M.T."/>
            <person name="Richter M."/>
            <person name="von Bergen M."/>
            <person name="Seifert J."/>
            <person name="Suarez A."/>
        </authorList>
    </citation>
    <scope>NUCLEOTIDE SEQUENCE</scope>
</reference>
<dbReference type="AlphaFoldDB" id="K1T3S0"/>
<dbReference type="GO" id="GO:0004553">
    <property type="term" value="F:hydrolase activity, hydrolyzing O-glycosyl compounds"/>
    <property type="evidence" value="ECO:0007669"/>
    <property type="project" value="InterPro"/>
</dbReference>
<evidence type="ECO:0000256" key="1">
    <source>
        <dbReference type="ARBA" id="ARBA00022801"/>
    </source>
</evidence>
<proteinExistence type="predicted"/>
<feature type="non-terminal residue" evidence="4">
    <location>
        <position position="133"/>
    </location>
</feature>
<gene>
    <name evidence="4" type="ORF">OBE_08766</name>
</gene>
<dbReference type="Pfam" id="PF00150">
    <property type="entry name" value="Cellulase"/>
    <property type="match status" value="1"/>
</dbReference>
<evidence type="ECO:0000256" key="2">
    <source>
        <dbReference type="ARBA" id="ARBA00023295"/>
    </source>
</evidence>
<accession>K1T3S0</accession>
<organism evidence="4">
    <name type="scientific">human gut metagenome</name>
    <dbReference type="NCBI Taxonomy" id="408170"/>
    <lineage>
        <taxon>unclassified sequences</taxon>
        <taxon>metagenomes</taxon>
        <taxon>organismal metagenomes</taxon>
    </lineage>
</organism>
<dbReference type="Gene3D" id="3.20.20.80">
    <property type="entry name" value="Glycosidases"/>
    <property type="match status" value="1"/>
</dbReference>
<comment type="caution">
    <text evidence="4">The sequence shown here is derived from an EMBL/GenBank/DDBJ whole genome shotgun (WGS) entry which is preliminary data.</text>
</comment>
<dbReference type="GO" id="GO:0000272">
    <property type="term" value="P:polysaccharide catabolic process"/>
    <property type="evidence" value="ECO:0007669"/>
    <property type="project" value="InterPro"/>
</dbReference>
<sequence length="133" mass="14634">MNRISAVKIIGSIGLVISMLLNGCTTNSITDNNVSGNDLTATEVIRLMGNGINLGNTLEAYNHKSYVELGVDPTSFETLWGQPVTTRDMIDDMKAMGFDTLRIPVAWTNGINYESGDYTIDERLMNRVDEVVN</sequence>
<dbReference type="InterPro" id="IPR017853">
    <property type="entry name" value="GH"/>
</dbReference>